<proteinExistence type="inferred from homology"/>
<evidence type="ECO:0000313" key="13">
    <source>
        <dbReference type="Proteomes" id="UP000600588"/>
    </source>
</evidence>
<dbReference type="Gene3D" id="3.10.520.10">
    <property type="entry name" value="ApbE-like domains"/>
    <property type="match status" value="1"/>
</dbReference>
<dbReference type="SUPFAM" id="SSF143631">
    <property type="entry name" value="ApbE-like"/>
    <property type="match status" value="1"/>
</dbReference>
<evidence type="ECO:0000256" key="9">
    <source>
        <dbReference type="ARBA" id="ARBA00048540"/>
    </source>
</evidence>
<evidence type="ECO:0000256" key="11">
    <source>
        <dbReference type="PIRSR" id="PIRSR006268-2"/>
    </source>
</evidence>
<name>A0A8J6U8Y8_9FLAO</name>
<evidence type="ECO:0000256" key="4">
    <source>
        <dbReference type="ARBA" id="ARBA00022679"/>
    </source>
</evidence>
<keyword evidence="13" id="KW-1185">Reference proteome</keyword>
<evidence type="ECO:0000313" key="12">
    <source>
        <dbReference type="EMBL" id="MBD0833653.1"/>
    </source>
</evidence>
<dbReference type="GO" id="GO:0016740">
    <property type="term" value="F:transferase activity"/>
    <property type="evidence" value="ECO:0007669"/>
    <property type="project" value="UniProtKB-UniRule"/>
</dbReference>
<dbReference type="Pfam" id="PF02424">
    <property type="entry name" value="ApbE"/>
    <property type="match status" value="1"/>
</dbReference>
<comment type="similarity">
    <text evidence="10">Belongs to the ApbE family.</text>
</comment>
<dbReference type="PIRSF" id="PIRSF006268">
    <property type="entry name" value="ApbE"/>
    <property type="match status" value="1"/>
</dbReference>
<feature type="binding site" evidence="11">
    <location>
        <position position="255"/>
    </location>
    <ligand>
        <name>Mg(2+)</name>
        <dbReference type="ChEBI" id="CHEBI:18420"/>
    </ligand>
</feature>
<evidence type="ECO:0000256" key="3">
    <source>
        <dbReference type="ARBA" id="ARBA00022630"/>
    </source>
</evidence>
<keyword evidence="6 10" id="KW-0274">FAD</keyword>
<dbReference type="EC" id="2.7.1.180" evidence="1 10"/>
<dbReference type="RefSeq" id="WP_188231433.1">
    <property type="nucleotide sequence ID" value="NZ_JACVXB010000012.1"/>
</dbReference>
<feature type="binding site" evidence="11">
    <location>
        <position position="251"/>
    </location>
    <ligand>
        <name>Mg(2+)</name>
        <dbReference type="ChEBI" id="CHEBI:18420"/>
    </ligand>
</feature>
<keyword evidence="4 10" id="KW-0808">Transferase</keyword>
<comment type="caution">
    <text evidence="12">The sequence shown here is derived from an EMBL/GenBank/DDBJ whole genome shotgun (WGS) entry which is preliminary data.</text>
</comment>
<accession>A0A8J6U8Y8</accession>
<dbReference type="PANTHER" id="PTHR30040:SF2">
    <property type="entry name" value="FAD:PROTEIN FMN TRANSFERASE"/>
    <property type="match status" value="1"/>
</dbReference>
<organism evidence="12 13">
    <name type="scientific">Aestuariibaculum sediminum</name>
    <dbReference type="NCBI Taxonomy" id="2770637"/>
    <lineage>
        <taxon>Bacteria</taxon>
        <taxon>Pseudomonadati</taxon>
        <taxon>Bacteroidota</taxon>
        <taxon>Flavobacteriia</taxon>
        <taxon>Flavobacteriales</taxon>
        <taxon>Flavobacteriaceae</taxon>
    </lineage>
</organism>
<evidence type="ECO:0000256" key="8">
    <source>
        <dbReference type="ARBA" id="ARBA00031306"/>
    </source>
</evidence>
<evidence type="ECO:0000256" key="7">
    <source>
        <dbReference type="ARBA" id="ARBA00022842"/>
    </source>
</evidence>
<gene>
    <name evidence="12" type="ORF">ICJ83_16080</name>
</gene>
<evidence type="ECO:0000256" key="6">
    <source>
        <dbReference type="ARBA" id="ARBA00022827"/>
    </source>
</evidence>
<keyword evidence="3 10" id="KW-0285">Flavoprotein</keyword>
<evidence type="ECO:0000256" key="1">
    <source>
        <dbReference type="ARBA" id="ARBA00011955"/>
    </source>
</evidence>
<feature type="binding site" evidence="11">
    <location>
        <position position="132"/>
    </location>
    <ligand>
        <name>Mg(2+)</name>
        <dbReference type="ChEBI" id="CHEBI:18420"/>
    </ligand>
</feature>
<dbReference type="GO" id="GO:0046872">
    <property type="term" value="F:metal ion binding"/>
    <property type="evidence" value="ECO:0007669"/>
    <property type="project" value="UniProtKB-UniRule"/>
</dbReference>
<dbReference type="InterPro" id="IPR024932">
    <property type="entry name" value="ApbE"/>
</dbReference>
<evidence type="ECO:0000256" key="5">
    <source>
        <dbReference type="ARBA" id="ARBA00022723"/>
    </source>
</evidence>
<evidence type="ECO:0000256" key="2">
    <source>
        <dbReference type="ARBA" id="ARBA00016337"/>
    </source>
</evidence>
<dbReference type="EMBL" id="JACVXB010000012">
    <property type="protein sequence ID" value="MBD0833653.1"/>
    <property type="molecule type" value="Genomic_DNA"/>
</dbReference>
<comment type="catalytic activity">
    <reaction evidence="9 10">
        <text>L-threonyl-[protein] + FAD = FMN-L-threonyl-[protein] + AMP + H(+)</text>
        <dbReference type="Rhea" id="RHEA:36847"/>
        <dbReference type="Rhea" id="RHEA-COMP:11060"/>
        <dbReference type="Rhea" id="RHEA-COMP:11061"/>
        <dbReference type="ChEBI" id="CHEBI:15378"/>
        <dbReference type="ChEBI" id="CHEBI:30013"/>
        <dbReference type="ChEBI" id="CHEBI:57692"/>
        <dbReference type="ChEBI" id="CHEBI:74257"/>
        <dbReference type="ChEBI" id="CHEBI:456215"/>
        <dbReference type="EC" id="2.7.1.180"/>
    </reaction>
</comment>
<sequence length="297" mass="33160">MFGTYYRFQIDSNKDFSKQIDSIFTEIDKAANSYVERSEISAFNKKGILKKPSLTFLNMLTQAKKYNQISNGYFSPSLYPLIKFWSKDLENKSKIDSVAIDSILKLTSFNNLVFDVNMVSALKKGVEIDLSAMGEGYALDAIASILDKAKVSNYMVEVGGEMKCKGNNPNGKTWQVGIENPLIPVSQRGDSLMKIVKLKNKALSTSGNYRKFYKDKLGNKYAHIIDSKTGYTIKCSLLSVSILSQSSTKADALATACMSMGIDKAMTFIEQTQDIEGFLIFQKDGKLKTWQSSNFPE</sequence>
<dbReference type="Proteomes" id="UP000600588">
    <property type="component" value="Unassembled WGS sequence"/>
</dbReference>
<protein>
    <recommendedName>
        <fullName evidence="2 10">FAD:protein FMN transferase</fullName>
        <ecNumber evidence="1 10">2.7.1.180</ecNumber>
    </recommendedName>
    <alternativeName>
        <fullName evidence="8 10">Flavin transferase</fullName>
    </alternativeName>
</protein>
<comment type="cofactor">
    <cofactor evidence="11">
        <name>Mg(2+)</name>
        <dbReference type="ChEBI" id="CHEBI:18420"/>
    </cofactor>
    <cofactor evidence="11">
        <name>Mn(2+)</name>
        <dbReference type="ChEBI" id="CHEBI:29035"/>
    </cofactor>
    <text evidence="11">Magnesium. Can also use manganese.</text>
</comment>
<keyword evidence="5 10" id="KW-0479">Metal-binding</keyword>
<dbReference type="InterPro" id="IPR003374">
    <property type="entry name" value="ApbE-like_sf"/>
</dbReference>
<reference evidence="12 13" key="1">
    <citation type="submission" date="2020-09" db="EMBL/GenBank/DDBJ databases">
        <title>TT11 complete genome.</title>
        <authorList>
            <person name="Wu Z."/>
        </authorList>
    </citation>
    <scope>NUCLEOTIDE SEQUENCE [LARGE SCALE GENOMIC DNA]</scope>
    <source>
        <strain evidence="12 13">TT11</strain>
    </source>
</reference>
<keyword evidence="7 10" id="KW-0460">Magnesium</keyword>
<evidence type="ECO:0000256" key="10">
    <source>
        <dbReference type="PIRNR" id="PIRNR006268"/>
    </source>
</evidence>
<dbReference type="PANTHER" id="PTHR30040">
    <property type="entry name" value="THIAMINE BIOSYNTHESIS LIPOPROTEIN APBE"/>
    <property type="match status" value="1"/>
</dbReference>
<dbReference type="AlphaFoldDB" id="A0A8J6U8Y8"/>